<dbReference type="Pfam" id="PF20619">
    <property type="entry name" value="DUF6804"/>
    <property type="match status" value="1"/>
</dbReference>
<dbReference type="AlphaFoldDB" id="A0A3D6BWI5"/>
<keyword evidence="1" id="KW-0472">Membrane</keyword>
<protein>
    <submittedName>
        <fullName evidence="2">Uncharacterized protein</fullName>
    </submittedName>
</protein>
<name>A0A3D6BWI5_9FLAO</name>
<dbReference type="Proteomes" id="UP000263268">
    <property type="component" value="Unassembled WGS sequence"/>
</dbReference>
<comment type="caution">
    <text evidence="2">The sequence shown here is derived from an EMBL/GenBank/DDBJ whole genome shotgun (WGS) entry which is preliminary data.</text>
</comment>
<dbReference type="InterPro" id="IPR046548">
    <property type="entry name" value="DUF6804"/>
</dbReference>
<keyword evidence="1" id="KW-0812">Transmembrane</keyword>
<dbReference type="EMBL" id="DPRK01000294">
    <property type="protein sequence ID" value="HCY83388.1"/>
    <property type="molecule type" value="Genomic_DNA"/>
</dbReference>
<gene>
    <name evidence="2" type="ORF">DHV22_18255</name>
</gene>
<feature type="transmembrane region" description="Helical" evidence="1">
    <location>
        <begin position="6"/>
        <end position="39"/>
    </location>
</feature>
<evidence type="ECO:0000313" key="3">
    <source>
        <dbReference type="Proteomes" id="UP000263268"/>
    </source>
</evidence>
<keyword evidence="1" id="KW-1133">Transmembrane helix</keyword>
<feature type="transmembrane region" description="Helical" evidence="1">
    <location>
        <begin position="73"/>
        <end position="91"/>
    </location>
</feature>
<reference evidence="2 3" key="1">
    <citation type="journal article" date="2018" name="Nat. Biotechnol.">
        <title>A standardized bacterial taxonomy based on genome phylogeny substantially revises the tree of life.</title>
        <authorList>
            <person name="Parks D.H."/>
            <person name="Chuvochina M."/>
            <person name="Waite D.W."/>
            <person name="Rinke C."/>
            <person name="Skarshewski A."/>
            <person name="Chaumeil P.A."/>
            <person name="Hugenholtz P."/>
        </authorList>
    </citation>
    <scope>NUCLEOTIDE SEQUENCE [LARGE SCALE GENOMIC DNA]</scope>
    <source>
        <strain evidence="2">UBA10227</strain>
    </source>
</reference>
<sequence>MKALKIILAILLFLCLLDMPYGYYQFVRFVSFVAFVFFAYQAHQKDNKTEAFIYLALALLFQPFIKIALGRTIWNMVDVIVGVWLVFNVLLNKKDKSIE</sequence>
<organism evidence="2 3">
    <name type="scientific">Xanthomarina gelatinilytica</name>
    <dbReference type="NCBI Taxonomy" id="1137281"/>
    <lineage>
        <taxon>Bacteria</taxon>
        <taxon>Pseudomonadati</taxon>
        <taxon>Bacteroidota</taxon>
        <taxon>Flavobacteriia</taxon>
        <taxon>Flavobacteriales</taxon>
        <taxon>Flavobacteriaceae</taxon>
        <taxon>Xanthomarina</taxon>
    </lineage>
</organism>
<evidence type="ECO:0000313" key="2">
    <source>
        <dbReference type="EMBL" id="HCY83388.1"/>
    </source>
</evidence>
<proteinExistence type="predicted"/>
<accession>A0A3D6BWI5</accession>
<evidence type="ECO:0000256" key="1">
    <source>
        <dbReference type="SAM" id="Phobius"/>
    </source>
</evidence>